<dbReference type="AlphaFoldDB" id="A0A177AQM2"/>
<reference evidence="1 2" key="1">
    <citation type="submission" date="2016-04" db="EMBL/GenBank/DDBJ databases">
        <title>The genome of Intoshia linei affirms orthonectids as highly simplified spiralians.</title>
        <authorList>
            <person name="Mikhailov K.V."/>
            <person name="Slusarev G.S."/>
            <person name="Nikitin M.A."/>
            <person name="Logacheva M.D."/>
            <person name="Penin A."/>
            <person name="Aleoshin V."/>
            <person name="Panchin Y.V."/>
        </authorList>
    </citation>
    <scope>NUCLEOTIDE SEQUENCE [LARGE SCALE GENOMIC DNA]</scope>
    <source>
        <strain evidence="1">Intl2013</strain>
        <tissue evidence="1">Whole animal</tissue>
    </source>
</reference>
<protein>
    <submittedName>
        <fullName evidence="1">Uncharacterized protein</fullName>
    </submittedName>
</protein>
<comment type="caution">
    <text evidence="1">The sequence shown here is derived from an EMBL/GenBank/DDBJ whole genome shotgun (WGS) entry which is preliminary data.</text>
</comment>
<accession>A0A177AQM2</accession>
<gene>
    <name evidence="1" type="ORF">A3Q56_08727</name>
</gene>
<dbReference type="Proteomes" id="UP000078046">
    <property type="component" value="Unassembled WGS sequence"/>
</dbReference>
<evidence type="ECO:0000313" key="1">
    <source>
        <dbReference type="EMBL" id="OAF63564.1"/>
    </source>
</evidence>
<evidence type="ECO:0000313" key="2">
    <source>
        <dbReference type="Proteomes" id="UP000078046"/>
    </source>
</evidence>
<dbReference type="EMBL" id="LWCA01003181">
    <property type="protein sequence ID" value="OAF63564.1"/>
    <property type="molecule type" value="Genomic_DNA"/>
</dbReference>
<feature type="non-terminal residue" evidence="1">
    <location>
        <position position="1"/>
    </location>
</feature>
<organism evidence="1 2">
    <name type="scientific">Intoshia linei</name>
    <dbReference type="NCBI Taxonomy" id="1819745"/>
    <lineage>
        <taxon>Eukaryota</taxon>
        <taxon>Metazoa</taxon>
        <taxon>Spiralia</taxon>
        <taxon>Lophotrochozoa</taxon>
        <taxon>Mesozoa</taxon>
        <taxon>Orthonectida</taxon>
        <taxon>Rhopaluridae</taxon>
        <taxon>Intoshia</taxon>
    </lineage>
</organism>
<proteinExistence type="predicted"/>
<name>A0A177AQM2_9BILA</name>
<sequence>YHEQLNALPVWLLEMNNFDKQK</sequence>
<keyword evidence="2" id="KW-1185">Reference proteome</keyword>